<evidence type="ECO:0000256" key="11">
    <source>
        <dbReference type="ARBA" id="ARBA00023316"/>
    </source>
</evidence>
<dbReference type="GO" id="GO:0009252">
    <property type="term" value="P:peptidoglycan biosynthetic process"/>
    <property type="evidence" value="ECO:0007669"/>
    <property type="project" value="UniProtKB-UniRule"/>
</dbReference>
<dbReference type="PROSITE" id="PS00843">
    <property type="entry name" value="DALA_DALA_LIGASE_1"/>
    <property type="match status" value="1"/>
</dbReference>
<name>A0A6G8ASB5_9ENTE</name>
<protein>
    <recommendedName>
        <fullName evidence="12">D-alanine--D-alanine ligase</fullName>
        <ecNumber evidence="12">6.3.2.4</ecNumber>
    </recommendedName>
    <alternativeName>
        <fullName evidence="12">D-Ala-D-Ala ligase</fullName>
    </alternativeName>
    <alternativeName>
        <fullName evidence="12">D-alanylalanine synthetase</fullName>
    </alternativeName>
</protein>
<dbReference type="GO" id="GO:0005524">
    <property type="term" value="F:ATP binding"/>
    <property type="evidence" value="ECO:0007669"/>
    <property type="project" value="UniProtKB-UniRule"/>
</dbReference>
<keyword evidence="10 14" id="KW-0464">Manganese</keyword>
<comment type="catalytic activity">
    <reaction evidence="12">
        <text>2 D-alanine + ATP = D-alanyl-D-alanine + ADP + phosphate + H(+)</text>
        <dbReference type="Rhea" id="RHEA:11224"/>
        <dbReference type="ChEBI" id="CHEBI:15378"/>
        <dbReference type="ChEBI" id="CHEBI:30616"/>
        <dbReference type="ChEBI" id="CHEBI:43474"/>
        <dbReference type="ChEBI" id="CHEBI:57416"/>
        <dbReference type="ChEBI" id="CHEBI:57822"/>
        <dbReference type="ChEBI" id="CHEBI:456216"/>
        <dbReference type="EC" id="6.3.2.4"/>
    </reaction>
</comment>
<feature type="domain" description="ATP-grasp" evidence="16">
    <location>
        <begin position="143"/>
        <end position="331"/>
    </location>
</feature>
<dbReference type="Gene3D" id="3.30.1490.20">
    <property type="entry name" value="ATP-grasp fold, A domain"/>
    <property type="match status" value="1"/>
</dbReference>
<keyword evidence="7 15" id="KW-0067">ATP-binding</keyword>
<dbReference type="EMBL" id="CP049887">
    <property type="protein sequence ID" value="QIL47832.1"/>
    <property type="molecule type" value="Genomic_DNA"/>
</dbReference>
<feature type="binding site" evidence="14">
    <location>
        <position position="300"/>
    </location>
    <ligand>
        <name>Mg(2+)</name>
        <dbReference type="ChEBI" id="CHEBI:18420"/>
        <label>2</label>
    </ligand>
</feature>
<dbReference type="GO" id="GO:0071555">
    <property type="term" value="P:cell wall organization"/>
    <property type="evidence" value="ECO:0007669"/>
    <property type="project" value="UniProtKB-KW"/>
</dbReference>
<dbReference type="InterPro" id="IPR011127">
    <property type="entry name" value="Dala_Dala_lig_N"/>
</dbReference>
<evidence type="ECO:0000256" key="8">
    <source>
        <dbReference type="ARBA" id="ARBA00022960"/>
    </source>
</evidence>
<keyword evidence="11 12" id="KW-0961">Cell wall biogenesis/degradation</keyword>
<dbReference type="InterPro" id="IPR005905">
    <property type="entry name" value="D_ala_D_ala"/>
</dbReference>
<feature type="binding site" evidence="14">
    <location>
        <position position="285"/>
    </location>
    <ligand>
        <name>Mg(2+)</name>
        <dbReference type="ChEBI" id="CHEBI:18420"/>
        <label>1</label>
    </ligand>
</feature>
<dbReference type="Proteomes" id="UP000501747">
    <property type="component" value="Chromosome"/>
</dbReference>
<comment type="cofactor">
    <cofactor evidence="1">
        <name>Mn(2+)</name>
        <dbReference type="ChEBI" id="CHEBI:29035"/>
    </cofactor>
</comment>
<feature type="active site" evidence="13">
    <location>
        <position position="178"/>
    </location>
</feature>
<keyword evidence="8 12" id="KW-0133">Cell shape</keyword>
<keyword evidence="9 12" id="KW-0573">Peptidoglycan synthesis</keyword>
<proteinExistence type="inferred from homology"/>
<dbReference type="GO" id="GO:0005829">
    <property type="term" value="C:cytosol"/>
    <property type="evidence" value="ECO:0007669"/>
    <property type="project" value="TreeGrafter"/>
</dbReference>
<dbReference type="NCBIfam" id="NF002378">
    <property type="entry name" value="PRK01372.1"/>
    <property type="match status" value="1"/>
</dbReference>
<evidence type="ECO:0000256" key="14">
    <source>
        <dbReference type="PIRSR" id="PIRSR039102-3"/>
    </source>
</evidence>
<keyword evidence="6 15" id="KW-0547">Nucleotide-binding</keyword>
<evidence type="ECO:0000313" key="17">
    <source>
        <dbReference type="EMBL" id="QIL47832.1"/>
    </source>
</evidence>
<evidence type="ECO:0000256" key="5">
    <source>
        <dbReference type="ARBA" id="ARBA00022598"/>
    </source>
</evidence>
<dbReference type="Gene3D" id="3.40.50.20">
    <property type="match status" value="1"/>
</dbReference>
<dbReference type="EC" id="6.3.2.4" evidence="12"/>
<dbReference type="SUPFAM" id="SSF56059">
    <property type="entry name" value="Glutathione synthetase ATP-binding domain-like"/>
    <property type="match status" value="1"/>
</dbReference>
<dbReference type="Gene3D" id="3.30.470.20">
    <property type="entry name" value="ATP-grasp fold, B domain"/>
    <property type="match status" value="1"/>
</dbReference>
<dbReference type="PANTHER" id="PTHR23132">
    <property type="entry name" value="D-ALANINE--D-ALANINE LIGASE"/>
    <property type="match status" value="1"/>
</dbReference>
<comment type="pathway">
    <text evidence="12">Cell wall biogenesis; peptidoglycan biosynthesis.</text>
</comment>
<dbReference type="NCBIfam" id="TIGR01205">
    <property type="entry name" value="D_ala_D_alaTIGR"/>
    <property type="match status" value="1"/>
</dbReference>
<evidence type="ECO:0000256" key="2">
    <source>
        <dbReference type="ARBA" id="ARBA00004496"/>
    </source>
</evidence>
<evidence type="ECO:0000256" key="13">
    <source>
        <dbReference type="PIRSR" id="PIRSR039102-1"/>
    </source>
</evidence>
<comment type="cofactor">
    <cofactor evidence="14">
        <name>Mg(2+)</name>
        <dbReference type="ChEBI" id="CHEBI:18420"/>
    </cofactor>
    <cofactor evidence="14">
        <name>Mn(2+)</name>
        <dbReference type="ChEBI" id="CHEBI:29035"/>
    </cofactor>
    <text evidence="14">Binds 2 magnesium or manganese ions per subunit.</text>
</comment>
<evidence type="ECO:0000313" key="18">
    <source>
        <dbReference type="Proteomes" id="UP000501747"/>
    </source>
</evidence>
<evidence type="ECO:0000256" key="9">
    <source>
        <dbReference type="ARBA" id="ARBA00022984"/>
    </source>
</evidence>
<feature type="active site" evidence="13">
    <location>
        <position position="13"/>
    </location>
</feature>
<evidence type="ECO:0000256" key="4">
    <source>
        <dbReference type="ARBA" id="ARBA00022490"/>
    </source>
</evidence>
<dbReference type="GO" id="GO:0008360">
    <property type="term" value="P:regulation of cell shape"/>
    <property type="evidence" value="ECO:0007669"/>
    <property type="project" value="UniProtKB-KW"/>
</dbReference>
<accession>A0A6G8ASB5</accession>
<gene>
    <name evidence="12" type="primary">ddl</name>
    <name evidence="17" type="ORF">G7082_04370</name>
</gene>
<dbReference type="PANTHER" id="PTHR23132:SF23">
    <property type="entry name" value="D-ALANINE--D-ALANINE LIGASE B"/>
    <property type="match status" value="1"/>
</dbReference>
<dbReference type="Pfam" id="PF01820">
    <property type="entry name" value="Dala_Dala_lig_N"/>
    <property type="match status" value="1"/>
</dbReference>
<dbReference type="InterPro" id="IPR016185">
    <property type="entry name" value="PreATP-grasp_dom_sf"/>
</dbReference>
<evidence type="ECO:0000256" key="7">
    <source>
        <dbReference type="ARBA" id="ARBA00022840"/>
    </source>
</evidence>
<evidence type="ECO:0000259" key="16">
    <source>
        <dbReference type="PROSITE" id="PS50975"/>
    </source>
</evidence>
<dbReference type="Pfam" id="PF07478">
    <property type="entry name" value="Dala_Dala_lig_C"/>
    <property type="match status" value="1"/>
</dbReference>
<dbReference type="GO" id="GO:0046872">
    <property type="term" value="F:metal ion binding"/>
    <property type="evidence" value="ECO:0007669"/>
    <property type="project" value="UniProtKB-KW"/>
</dbReference>
<dbReference type="RefSeq" id="WP_166034002.1">
    <property type="nucleotide sequence ID" value="NZ_CP049887.1"/>
</dbReference>
<keyword evidence="5 12" id="KW-0436">Ligase</keyword>
<evidence type="ECO:0000256" key="10">
    <source>
        <dbReference type="ARBA" id="ARBA00023211"/>
    </source>
</evidence>
<dbReference type="InterPro" id="IPR011761">
    <property type="entry name" value="ATP-grasp"/>
</dbReference>
<evidence type="ECO:0000256" key="1">
    <source>
        <dbReference type="ARBA" id="ARBA00001936"/>
    </source>
</evidence>
<dbReference type="PROSITE" id="PS50975">
    <property type="entry name" value="ATP_GRASP"/>
    <property type="match status" value="1"/>
</dbReference>
<dbReference type="HAMAP" id="MF_00047">
    <property type="entry name" value="Dala_Dala_lig"/>
    <property type="match status" value="1"/>
</dbReference>
<keyword evidence="4 12" id="KW-0963">Cytoplasm</keyword>
<dbReference type="InterPro" id="IPR011095">
    <property type="entry name" value="Dala_Dala_lig_C"/>
</dbReference>
<reference evidence="17 18" key="1">
    <citation type="submission" date="2020-03" db="EMBL/GenBank/DDBJ databases">
        <title>Vagococcus sp. nov., isolated from beetles.</title>
        <authorList>
            <person name="Hyun D.-W."/>
            <person name="Bae J.-W."/>
        </authorList>
    </citation>
    <scope>NUCLEOTIDE SEQUENCE [LARGE SCALE GENOMIC DNA]</scope>
    <source>
        <strain evidence="17 18">HDW17B</strain>
    </source>
</reference>
<keyword evidence="14" id="KW-0479">Metal-binding</keyword>
<evidence type="ECO:0000256" key="3">
    <source>
        <dbReference type="ARBA" id="ARBA00010871"/>
    </source>
</evidence>
<evidence type="ECO:0000256" key="6">
    <source>
        <dbReference type="ARBA" id="ARBA00022741"/>
    </source>
</evidence>
<keyword evidence="14" id="KW-0460">Magnesium</keyword>
<comment type="similarity">
    <text evidence="3 12">Belongs to the D-alanine--D-alanine ligase family.</text>
</comment>
<dbReference type="UniPathway" id="UPA00219"/>
<comment type="function">
    <text evidence="12">Cell wall formation.</text>
</comment>
<feature type="active site" evidence="13">
    <location>
        <position position="309"/>
    </location>
</feature>
<evidence type="ECO:0000256" key="12">
    <source>
        <dbReference type="HAMAP-Rule" id="MF_00047"/>
    </source>
</evidence>
<evidence type="ECO:0000256" key="15">
    <source>
        <dbReference type="PROSITE-ProRule" id="PRU00409"/>
    </source>
</evidence>
<dbReference type="SUPFAM" id="SSF52440">
    <property type="entry name" value="PreATP-grasp domain"/>
    <property type="match status" value="1"/>
</dbReference>
<organism evidence="17 18">
    <name type="scientific">Vagococcus hydrophili</name>
    <dbReference type="NCBI Taxonomy" id="2714947"/>
    <lineage>
        <taxon>Bacteria</taxon>
        <taxon>Bacillati</taxon>
        <taxon>Bacillota</taxon>
        <taxon>Bacilli</taxon>
        <taxon>Lactobacillales</taxon>
        <taxon>Enterococcaceae</taxon>
        <taxon>Vagococcus</taxon>
    </lineage>
</organism>
<dbReference type="AlphaFoldDB" id="A0A6G8ASB5"/>
<dbReference type="InterPro" id="IPR013815">
    <property type="entry name" value="ATP_grasp_subdomain_1"/>
</dbReference>
<sequence>MKIVVLAGGLSDERDVSLSSGSQIANALMSKNHQVLLVDLIEGTPDFTTFDEAYKELKKADYSFVVPETAPDLDKIKADYKLTSEIGENIIPLCQSADMVFLALHGGIGENGKLQALFDIYNINYTGSSHKGSALAMDKLLAKELMAFHGINTPKWQIYEEGITPNLPCVVKPNNNGSSIGVAIVETMQEFNVAIEAAKKFKTAILLEEKVAGREFAVGVLGDTALPIIEIIPKVGFYDYKNKYQAGSAEEVTPANVSSKITEEMQKMTLKTHEVLGLSGYSRIDFMMNDQDEIYCIEANTLPGMTPTSLLPQEAKASGLDYADLCEKLIEVSKK</sequence>
<comment type="subcellular location">
    <subcellularLocation>
        <location evidence="2 12">Cytoplasm</location>
    </subcellularLocation>
</comment>
<dbReference type="InterPro" id="IPR000291">
    <property type="entry name" value="D-Ala_lig_Van_CS"/>
</dbReference>
<dbReference type="PIRSF" id="PIRSF039102">
    <property type="entry name" value="Ddl/VanB"/>
    <property type="match status" value="1"/>
</dbReference>
<dbReference type="KEGG" id="vhy:G7082_04370"/>
<dbReference type="GO" id="GO:0008716">
    <property type="term" value="F:D-alanine-D-alanine ligase activity"/>
    <property type="evidence" value="ECO:0007669"/>
    <property type="project" value="UniProtKB-UniRule"/>
</dbReference>
<feature type="binding site" evidence="14">
    <location>
        <position position="298"/>
    </location>
    <ligand>
        <name>Mg(2+)</name>
        <dbReference type="ChEBI" id="CHEBI:18420"/>
        <label>2</label>
    </ligand>
</feature>
<feature type="binding site" evidence="14">
    <location>
        <position position="298"/>
    </location>
    <ligand>
        <name>Mg(2+)</name>
        <dbReference type="ChEBI" id="CHEBI:18420"/>
        <label>1</label>
    </ligand>
</feature>
<keyword evidence="18" id="KW-1185">Reference proteome</keyword>
<dbReference type="PROSITE" id="PS00844">
    <property type="entry name" value="DALA_DALA_LIGASE_2"/>
    <property type="match status" value="1"/>
</dbReference>